<keyword evidence="7 17" id="KW-0808">Transferase</keyword>
<keyword evidence="15 19" id="KW-0670">Pyruvate</keyword>
<evidence type="ECO:0000259" key="18">
    <source>
        <dbReference type="Pfam" id="PF00224"/>
    </source>
</evidence>
<dbReference type="GO" id="GO:0016301">
    <property type="term" value="F:kinase activity"/>
    <property type="evidence" value="ECO:0007669"/>
    <property type="project" value="UniProtKB-KW"/>
</dbReference>
<evidence type="ECO:0000256" key="7">
    <source>
        <dbReference type="ARBA" id="ARBA00022679"/>
    </source>
</evidence>
<accession>A0AAJ1YWE8</accession>
<comment type="caution">
    <text evidence="19">The sequence shown here is derived from an EMBL/GenBank/DDBJ whole genome shotgun (WGS) entry which is preliminary data.</text>
</comment>
<dbReference type="NCBIfam" id="TIGR01064">
    <property type="entry name" value="pyruv_kin"/>
    <property type="match status" value="1"/>
</dbReference>
<dbReference type="GO" id="GO:0030955">
    <property type="term" value="F:potassium ion binding"/>
    <property type="evidence" value="ECO:0007669"/>
    <property type="project" value="UniProtKB-UniRule"/>
</dbReference>
<evidence type="ECO:0000256" key="10">
    <source>
        <dbReference type="ARBA" id="ARBA00022777"/>
    </source>
</evidence>
<evidence type="ECO:0000256" key="17">
    <source>
        <dbReference type="RuleBase" id="RU000504"/>
    </source>
</evidence>
<comment type="similarity">
    <text evidence="3">In the C-terminal section; belongs to the PEP-utilizing enzyme family.</text>
</comment>
<keyword evidence="9" id="KW-0547">Nucleotide-binding</keyword>
<proteinExistence type="inferred from homology"/>
<evidence type="ECO:0000256" key="11">
    <source>
        <dbReference type="ARBA" id="ARBA00022840"/>
    </source>
</evidence>
<evidence type="ECO:0000256" key="3">
    <source>
        <dbReference type="ARBA" id="ARBA00006237"/>
    </source>
</evidence>
<name>A0AAJ1YWE8_9BACI</name>
<keyword evidence="12 17" id="KW-0460">Magnesium</keyword>
<dbReference type="SUPFAM" id="SSF50800">
    <property type="entry name" value="PK beta-barrel domain-like"/>
    <property type="match status" value="1"/>
</dbReference>
<reference evidence="20 21" key="1">
    <citation type="submission" date="2017-09" db="EMBL/GenBank/DDBJ databases">
        <title>Large-scale bioinformatics analysis of Bacillus genomes uncovers conserved roles of natural products in bacterial physiology.</title>
        <authorList>
            <consortium name="Agbiome Team Llc"/>
            <person name="Bleich R.M."/>
            <person name="Grubbs K.J."/>
            <person name="Santa Maria K.C."/>
            <person name="Allen S.E."/>
            <person name="Farag S."/>
            <person name="Shank E.A."/>
            <person name="Bowers A."/>
        </authorList>
    </citation>
    <scope>NUCLEOTIDE SEQUENCE [LARGE SCALE GENOMIC DNA]</scope>
    <source>
        <strain evidence="20 21">AFS037265</strain>
    </source>
</reference>
<evidence type="ECO:0000256" key="12">
    <source>
        <dbReference type="ARBA" id="ARBA00022842"/>
    </source>
</evidence>
<comment type="catalytic activity">
    <reaction evidence="17">
        <text>pyruvate + ATP = phosphoenolpyruvate + ADP + H(+)</text>
        <dbReference type="Rhea" id="RHEA:18157"/>
        <dbReference type="ChEBI" id="CHEBI:15361"/>
        <dbReference type="ChEBI" id="CHEBI:15378"/>
        <dbReference type="ChEBI" id="CHEBI:30616"/>
        <dbReference type="ChEBI" id="CHEBI:58702"/>
        <dbReference type="ChEBI" id="CHEBI:456216"/>
        <dbReference type="EC" id="2.7.1.40"/>
    </reaction>
</comment>
<dbReference type="AlphaFoldDB" id="A0AAJ1YWE8"/>
<dbReference type="InterPro" id="IPR011037">
    <property type="entry name" value="Pyrv_Knase-like_insert_dom_sf"/>
</dbReference>
<evidence type="ECO:0000256" key="16">
    <source>
        <dbReference type="NCBIfam" id="TIGR01064"/>
    </source>
</evidence>
<evidence type="ECO:0000256" key="6">
    <source>
        <dbReference type="ARBA" id="ARBA00018587"/>
    </source>
</evidence>
<dbReference type="InterPro" id="IPR015813">
    <property type="entry name" value="Pyrv/PenolPyrv_kinase-like_dom"/>
</dbReference>
<dbReference type="EMBL" id="NUTL01000134">
    <property type="protein sequence ID" value="PHE89503.1"/>
    <property type="molecule type" value="Genomic_DNA"/>
</dbReference>
<dbReference type="Proteomes" id="UP000221918">
    <property type="component" value="Unassembled WGS sequence"/>
</dbReference>
<evidence type="ECO:0000256" key="15">
    <source>
        <dbReference type="ARBA" id="ARBA00023317"/>
    </source>
</evidence>
<keyword evidence="10 17" id="KW-0418">Kinase</keyword>
<dbReference type="GO" id="GO:0004743">
    <property type="term" value="F:pyruvate kinase activity"/>
    <property type="evidence" value="ECO:0007669"/>
    <property type="project" value="UniProtKB-UniRule"/>
</dbReference>
<dbReference type="InterPro" id="IPR040442">
    <property type="entry name" value="Pyrv_kinase-like_dom_sf"/>
</dbReference>
<evidence type="ECO:0000313" key="20">
    <source>
        <dbReference type="EMBL" id="PHE89503.1"/>
    </source>
</evidence>
<dbReference type="Proteomes" id="UP001248134">
    <property type="component" value="Unassembled WGS sequence"/>
</dbReference>
<dbReference type="EMBL" id="VLYX01000005">
    <property type="protein sequence ID" value="MDR4325703.1"/>
    <property type="molecule type" value="Genomic_DNA"/>
</dbReference>
<keyword evidence="11" id="KW-0067">ATP-binding</keyword>
<dbReference type="InterPro" id="IPR015793">
    <property type="entry name" value="Pyrv_Knase_brl"/>
</dbReference>
<gene>
    <name evidence="20" type="ORF">COF81_25125</name>
    <name evidence="19" type="ORF">FOS08_07050</name>
</gene>
<protein>
    <recommendedName>
        <fullName evidence="6 16">Pyruvate kinase</fullName>
        <ecNumber evidence="5 16">2.7.1.40</ecNumber>
    </recommendedName>
</protein>
<organism evidence="19 22">
    <name type="scientific">Bacillus pseudomycoides</name>
    <dbReference type="NCBI Taxonomy" id="64104"/>
    <lineage>
        <taxon>Bacteria</taxon>
        <taxon>Bacillati</taxon>
        <taxon>Bacillota</taxon>
        <taxon>Bacilli</taxon>
        <taxon>Bacillales</taxon>
        <taxon>Bacillaceae</taxon>
        <taxon>Bacillus</taxon>
        <taxon>Bacillus cereus group</taxon>
    </lineage>
</organism>
<dbReference type="Gene3D" id="3.20.20.60">
    <property type="entry name" value="Phosphoenolpyruvate-binding domains"/>
    <property type="match status" value="1"/>
</dbReference>
<sequence>MTIDRICTIGPASNNKDTLSQLIRNGMNIIRLNLSHGSHESHKEIIQLVKSLDDSIKILGDLQGPKIRLGVIEENGVTLQAGDTFTLYIHSISGNKEEASVDYPGIINDVKVGNRILINDGQVELTVEKISEDKIETKVKVGGDIASHKGVNLPGTIVSLPAITEKDKKDIQFLLSENVDFIACSFVRKPSHIQEIRNFIRLKNETSPNLIAKVETMEAIENFQEICKEVEGIMIARGDLGVELPYQFIPLLQKMMIHECNRTNTYVITATQMLQSMVDYSIPTRAEVTDVFQAVLDGTNAVMLSAESASGDHPIESIKTLRLVSEFAEHVKKDAPFVMKDVLELLHKSI</sequence>
<dbReference type="GO" id="GO:0005524">
    <property type="term" value="F:ATP binding"/>
    <property type="evidence" value="ECO:0007669"/>
    <property type="project" value="UniProtKB-KW"/>
</dbReference>
<dbReference type="EC" id="2.7.1.40" evidence="5 16"/>
<dbReference type="FunFam" id="2.40.33.10:FF:000001">
    <property type="entry name" value="Pyruvate kinase"/>
    <property type="match status" value="1"/>
</dbReference>
<keyword evidence="8" id="KW-0479">Metal-binding</keyword>
<evidence type="ECO:0000256" key="9">
    <source>
        <dbReference type="ARBA" id="ARBA00022741"/>
    </source>
</evidence>
<feature type="domain" description="Pyruvate kinase barrel" evidence="18">
    <location>
        <begin position="6"/>
        <end position="318"/>
    </location>
</feature>
<comment type="similarity">
    <text evidence="4 17">Belongs to the pyruvate kinase family.</text>
</comment>
<dbReference type="PRINTS" id="PR01050">
    <property type="entry name" value="PYRUVTKNASE"/>
</dbReference>
<dbReference type="RefSeq" id="WP_003199240.1">
    <property type="nucleotide sequence ID" value="NZ_CM000743.1"/>
</dbReference>
<dbReference type="InterPro" id="IPR015806">
    <property type="entry name" value="Pyrv_Knase_insert_dom_sf"/>
</dbReference>
<evidence type="ECO:0000313" key="21">
    <source>
        <dbReference type="Proteomes" id="UP000221918"/>
    </source>
</evidence>
<reference evidence="19" key="2">
    <citation type="submission" date="2019-07" db="EMBL/GenBank/DDBJ databases">
        <title>Phylogenomic Reclassification of ATCC Bacillus Strains and Various Taxa within the Genus Bacillus.</title>
        <authorList>
            <person name="Riojas M.A."/>
            <person name="Frank A.M."/>
            <person name="Fenn S.L."/>
            <person name="King S.P."/>
            <person name="Brower S.M."/>
            <person name="Hazbon M.H."/>
        </authorList>
    </citation>
    <scope>NUCLEOTIDE SEQUENCE</scope>
    <source>
        <strain evidence="19">NR-12239</strain>
    </source>
</reference>
<evidence type="ECO:0000256" key="4">
    <source>
        <dbReference type="ARBA" id="ARBA00008663"/>
    </source>
</evidence>
<dbReference type="Pfam" id="PF00224">
    <property type="entry name" value="PK"/>
    <property type="match status" value="1"/>
</dbReference>
<dbReference type="InterPro" id="IPR001697">
    <property type="entry name" value="Pyr_Knase"/>
</dbReference>
<dbReference type="NCBIfam" id="NF005234">
    <property type="entry name" value="PRK06739.1"/>
    <property type="match status" value="1"/>
</dbReference>
<evidence type="ECO:0000313" key="19">
    <source>
        <dbReference type="EMBL" id="MDR4325703.1"/>
    </source>
</evidence>
<evidence type="ECO:0000256" key="14">
    <source>
        <dbReference type="ARBA" id="ARBA00023152"/>
    </source>
</evidence>
<keyword evidence="14 17" id="KW-0324">Glycolysis</keyword>
<evidence type="ECO:0000256" key="8">
    <source>
        <dbReference type="ARBA" id="ARBA00022723"/>
    </source>
</evidence>
<dbReference type="NCBIfam" id="NF004491">
    <property type="entry name" value="PRK05826.1"/>
    <property type="match status" value="1"/>
</dbReference>
<comment type="cofactor">
    <cofactor evidence="1">
        <name>K(+)</name>
        <dbReference type="ChEBI" id="CHEBI:29103"/>
    </cofactor>
</comment>
<evidence type="ECO:0000256" key="2">
    <source>
        <dbReference type="ARBA" id="ARBA00004997"/>
    </source>
</evidence>
<evidence type="ECO:0000256" key="5">
    <source>
        <dbReference type="ARBA" id="ARBA00012142"/>
    </source>
</evidence>
<keyword evidence="13" id="KW-0630">Potassium</keyword>
<dbReference type="GO" id="GO:0000287">
    <property type="term" value="F:magnesium ion binding"/>
    <property type="evidence" value="ECO:0007669"/>
    <property type="project" value="UniProtKB-UniRule"/>
</dbReference>
<evidence type="ECO:0000256" key="1">
    <source>
        <dbReference type="ARBA" id="ARBA00001958"/>
    </source>
</evidence>
<comment type="pathway">
    <text evidence="2 17">Carbohydrate degradation; glycolysis; pyruvate from D-glyceraldehyde 3-phosphate: step 5/5.</text>
</comment>
<dbReference type="Gene3D" id="2.40.33.10">
    <property type="entry name" value="PK beta-barrel domain-like"/>
    <property type="match status" value="1"/>
</dbReference>
<dbReference type="PANTHER" id="PTHR11817">
    <property type="entry name" value="PYRUVATE KINASE"/>
    <property type="match status" value="1"/>
</dbReference>
<dbReference type="SUPFAM" id="SSF51621">
    <property type="entry name" value="Phosphoenolpyruvate/pyruvate domain"/>
    <property type="match status" value="1"/>
</dbReference>
<evidence type="ECO:0000313" key="22">
    <source>
        <dbReference type="Proteomes" id="UP001248134"/>
    </source>
</evidence>
<evidence type="ECO:0000256" key="13">
    <source>
        <dbReference type="ARBA" id="ARBA00022958"/>
    </source>
</evidence>